<feature type="domain" description="Haemin-degrading HemS/ChuX" evidence="1">
    <location>
        <begin position="171"/>
        <end position="279"/>
    </location>
</feature>
<feature type="non-terminal residue" evidence="2">
    <location>
        <position position="1"/>
    </location>
</feature>
<dbReference type="InterPro" id="IPR007845">
    <property type="entry name" value="HemS/ChuX_dom"/>
</dbReference>
<dbReference type="EMBL" id="JANIBK010000298">
    <property type="protein sequence ID" value="MCQ8130998.1"/>
    <property type="molecule type" value="Genomic_DNA"/>
</dbReference>
<feature type="domain" description="Haemin-degrading HemS/ChuX" evidence="1">
    <location>
        <begin position="2"/>
        <end position="112"/>
    </location>
</feature>
<protein>
    <recommendedName>
        <fullName evidence="1">Haemin-degrading HemS/ChuX domain-containing protein</fullName>
    </recommendedName>
</protein>
<name>A0ABT1UBU9_9GAMM</name>
<keyword evidence="3" id="KW-1185">Reference proteome</keyword>
<gene>
    <name evidence="2" type="ORF">NP596_21265</name>
</gene>
<evidence type="ECO:0000313" key="3">
    <source>
        <dbReference type="Proteomes" id="UP001524586"/>
    </source>
</evidence>
<dbReference type="SUPFAM" id="SSF144064">
    <property type="entry name" value="Heme iron utilization protein-like"/>
    <property type="match status" value="1"/>
</dbReference>
<sequence length="287" mass="31394">VRLDGPWPALLAEIGELGVLMGLTRNDEAVHEKTGRYDRIATAGDWLLLSGHGVDTALLTGHWHAGFAVCEATRIGERRSLQFFDARGAAVYKLYLTEQADRARYQRLVDAYRAADQSPKLDLPAGSLPAGADSSAVPGLPERWQRWFKAGFFAGQETGIPSSRSIGIPVFTQFMLQLADMLLPIQIIVRNQAAIQVHEGPIRNLMIGGPWFNVLDDDFNLHLNHSAIAGLRTVNLPYRGHNLQGLQLRNAHGQTIASLFGQYDPAGGDNTLWNDLLAGLPGENANL</sequence>
<accession>A0ABT1UBU9</accession>
<evidence type="ECO:0000259" key="1">
    <source>
        <dbReference type="Pfam" id="PF05171"/>
    </source>
</evidence>
<reference evidence="2 3" key="1">
    <citation type="submission" date="2022-07" db="EMBL/GenBank/DDBJ databases">
        <title>Methylomonas rivi sp. nov., Methylomonas rosea sp. nov., Methylomonas aureus sp. nov. and Methylomonas subterranea sp. nov., four novel methanotrophs isolated from a freshwater creek and the deep terrestrial subsurface.</title>
        <authorList>
            <person name="Abin C."/>
            <person name="Sankaranarayanan K."/>
            <person name="Garner C."/>
            <person name="Sindelar R."/>
            <person name="Kotary K."/>
            <person name="Garner R."/>
            <person name="Barclay S."/>
            <person name="Lawson P."/>
            <person name="Krumholz L."/>
        </authorList>
    </citation>
    <scope>NUCLEOTIDE SEQUENCE [LARGE SCALE GENOMIC DNA]</scope>
    <source>
        <strain evidence="2 3">WSC-6</strain>
    </source>
</reference>
<comment type="caution">
    <text evidence="2">The sequence shown here is derived from an EMBL/GenBank/DDBJ whole genome shotgun (WGS) entry which is preliminary data.</text>
</comment>
<proteinExistence type="predicted"/>
<dbReference type="Gene3D" id="3.40.1570.10">
    <property type="entry name" value="HemS/ChuS/ChuX like domains"/>
    <property type="match status" value="2"/>
</dbReference>
<evidence type="ECO:0000313" key="2">
    <source>
        <dbReference type="EMBL" id="MCQ8130998.1"/>
    </source>
</evidence>
<dbReference type="RefSeq" id="WP_256617381.1">
    <property type="nucleotide sequence ID" value="NZ_JANIBK010000298.1"/>
</dbReference>
<dbReference type="Pfam" id="PF05171">
    <property type="entry name" value="HemS"/>
    <property type="match status" value="2"/>
</dbReference>
<dbReference type="InterPro" id="IPR053733">
    <property type="entry name" value="Heme_Transport_Util_sf"/>
</dbReference>
<dbReference type="Proteomes" id="UP001524586">
    <property type="component" value="Unassembled WGS sequence"/>
</dbReference>
<organism evidence="2 3">
    <name type="scientific">Methylomonas rivi</name>
    <dbReference type="NCBI Taxonomy" id="2952226"/>
    <lineage>
        <taxon>Bacteria</taxon>
        <taxon>Pseudomonadati</taxon>
        <taxon>Pseudomonadota</taxon>
        <taxon>Gammaproteobacteria</taxon>
        <taxon>Methylococcales</taxon>
        <taxon>Methylococcaceae</taxon>
        <taxon>Methylomonas</taxon>
    </lineage>
</organism>